<protein>
    <recommendedName>
        <fullName evidence="3">Chromo domain-containing protein</fullName>
    </recommendedName>
</protein>
<dbReference type="InParanoid" id="A2FT92"/>
<dbReference type="EMBL" id="DS114005">
    <property type="protein sequence ID" value="EAX91876.1"/>
    <property type="molecule type" value="Genomic_DNA"/>
</dbReference>
<dbReference type="SUPFAM" id="SSF54160">
    <property type="entry name" value="Chromo domain-like"/>
    <property type="match status" value="1"/>
</dbReference>
<evidence type="ECO:0000313" key="1">
    <source>
        <dbReference type="EMBL" id="EAX91876.1"/>
    </source>
</evidence>
<sequence>MTPTIISVLSHKWRNSMLHLKVQWDQADLGQTWETETTIAGYKNEVVEQYFKDHNLSTEVEQKAQLNGRKIAEILGLFPNSNSNDLVYVVRPENETNYIIVSSNEIQQSDPQKLIDFLESHLILDNHIM</sequence>
<dbReference type="Proteomes" id="UP000001542">
    <property type="component" value="Unassembled WGS sequence"/>
</dbReference>
<organism evidence="1 2">
    <name type="scientific">Trichomonas vaginalis (strain ATCC PRA-98 / G3)</name>
    <dbReference type="NCBI Taxonomy" id="412133"/>
    <lineage>
        <taxon>Eukaryota</taxon>
        <taxon>Metamonada</taxon>
        <taxon>Parabasalia</taxon>
        <taxon>Trichomonadida</taxon>
        <taxon>Trichomonadidae</taxon>
        <taxon>Trichomonas</taxon>
    </lineage>
</organism>
<reference evidence="1" key="2">
    <citation type="journal article" date="2007" name="Science">
        <title>Draft genome sequence of the sexually transmitted pathogen Trichomonas vaginalis.</title>
        <authorList>
            <person name="Carlton J.M."/>
            <person name="Hirt R.P."/>
            <person name="Silva J.C."/>
            <person name="Delcher A.L."/>
            <person name="Schatz M."/>
            <person name="Zhao Q."/>
            <person name="Wortman J.R."/>
            <person name="Bidwell S.L."/>
            <person name="Alsmark U.C.M."/>
            <person name="Besteiro S."/>
            <person name="Sicheritz-Ponten T."/>
            <person name="Noel C.J."/>
            <person name="Dacks J.B."/>
            <person name="Foster P.G."/>
            <person name="Simillion C."/>
            <person name="Van de Peer Y."/>
            <person name="Miranda-Saavedra D."/>
            <person name="Barton G.J."/>
            <person name="Westrop G.D."/>
            <person name="Mueller S."/>
            <person name="Dessi D."/>
            <person name="Fiori P.L."/>
            <person name="Ren Q."/>
            <person name="Paulsen I."/>
            <person name="Zhang H."/>
            <person name="Bastida-Corcuera F.D."/>
            <person name="Simoes-Barbosa A."/>
            <person name="Brown M.T."/>
            <person name="Hayes R.D."/>
            <person name="Mukherjee M."/>
            <person name="Okumura C.Y."/>
            <person name="Schneider R."/>
            <person name="Smith A.J."/>
            <person name="Vanacova S."/>
            <person name="Villalvazo M."/>
            <person name="Haas B.J."/>
            <person name="Pertea M."/>
            <person name="Feldblyum T.V."/>
            <person name="Utterback T.R."/>
            <person name="Shu C.L."/>
            <person name="Osoegawa K."/>
            <person name="de Jong P.J."/>
            <person name="Hrdy I."/>
            <person name="Horvathova L."/>
            <person name="Zubacova Z."/>
            <person name="Dolezal P."/>
            <person name="Malik S.B."/>
            <person name="Logsdon J.M. Jr."/>
            <person name="Henze K."/>
            <person name="Gupta A."/>
            <person name="Wang C.C."/>
            <person name="Dunne R.L."/>
            <person name="Upcroft J.A."/>
            <person name="Upcroft P."/>
            <person name="White O."/>
            <person name="Salzberg S.L."/>
            <person name="Tang P."/>
            <person name="Chiu C.-H."/>
            <person name="Lee Y.-S."/>
            <person name="Embley T.M."/>
            <person name="Coombs G.H."/>
            <person name="Mottram J.C."/>
            <person name="Tachezy J."/>
            <person name="Fraser-Liggett C.M."/>
            <person name="Johnson P.J."/>
        </authorList>
    </citation>
    <scope>NUCLEOTIDE SEQUENCE [LARGE SCALE GENOMIC DNA]</scope>
    <source>
        <strain evidence="1">G3</strain>
    </source>
</reference>
<evidence type="ECO:0008006" key="3">
    <source>
        <dbReference type="Google" id="ProtNLM"/>
    </source>
</evidence>
<gene>
    <name evidence="1" type="ORF">TVAG_324240</name>
</gene>
<accession>A2FT92</accession>
<dbReference type="InterPro" id="IPR016197">
    <property type="entry name" value="Chromo-like_dom_sf"/>
</dbReference>
<dbReference type="VEuPathDB" id="TrichDB:TVAG_324240"/>
<keyword evidence="2" id="KW-1185">Reference proteome</keyword>
<dbReference type="Gene3D" id="2.40.50.40">
    <property type="match status" value="1"/>
</dbReference>
<reference evidence="1" key="1">
    <citation type="submission" date="2006-10" db="EMBL/GenBank/DDBJ databases">
        <authorList>
            <person name="Amadeo P."/>
            <person name="Zhao Q."/>
            <person name="Wortman J."/>
            <person name="Fraser-Liggett C."/>
            <person name="Carlton J."/>
        </authorList>
    </citation>
    <scope>NUCLEOTIDE SEQUENCE</scope>
    <source>
        <strain evidence="1">G3</strain>
    </source>
</reference>
<name>A2FT92_TRIV3</name>
<proteinExistence type="predicted"/>
<evidence type="ECO:0000313" key="2">
    <source>
        <dbReference type="Proteomes" id="UP000001542"/>
    </source>
</evidence>
<dbReference type="AlphaFoldDB" id="A2FT92"/>